<sequence>MTGIGELIAAGRALVDTGLSPGTSGNISLRAGERVIITGTGAPLGALTAAHFAEVALDGTHLAGARPSKETPLHLGLYGRDDRHRAVVHLHSPQAVALSCLRPWRPHNAVPPLTPYFVMKVGQTPLLPYRHPGDPALGDDIRALEWPVRAALLANHGSVVAGGTVAEAVECATELEEACRIALLTEGLSRRELTDAQAAELAARWNSPWTRVDAD</sequence>
<dbReference type="InterPro" id="IPR036409">
    <property type="entry name" value="Aldolase_II/adducin_N_sf"/>
</dbReference>
<dbReference type="SMART" id="SM01007">
    <property type="entry name" value="Aldolase_II"/>
    <property type="match status" value="1"/>
</dbReference>
<dbReference type="GO" id="GO:0046872">
    <property type="term" value="F:metal ion binding"/>
    <property type="evidence" value="ECO:0007669"/>
    <property type="project" value="UniProtKB-KW"/>
</dbReference>
<feature type="domain" description="Class II aldolase/adducin N-terminal" evidence="3">
    <location>
        <begin position="5"/>
        <end position="183"/>
    </location>
</feature>
<dbReference type="InterPro" id="IPR001303">
    <property type="entry name" value="Aldolase_II/adducin_N"/>
</dbReference>
<dbReference type="InterPro" id="IPR050197">
    <property type="entry name" value="Aldolase_class_II_sugar_metab"/>
</dbReference>
<gene>
    <name evidence="4" type="ORF">CLV72_107112</name>
</gene>
<organism evidence="4 5">
    <name type="scientific">Allonocardiopsis opalescens</name>
    <dbReference type="NCBI Taxonomy" id="1144618"/>
    <lineage>
        <taxon>Bacteria</taxon>
        <taxon>Bacillati</taxon>
        <taxon>Actinomycetota</taxon>
        <taxon>Actinomycetes</taxon>
        <taxon>Streptosporangiales</taxon>
        <taxon>Allonocardiopsis</taxon>
    </lineage>
</organism>
<evidence type="ECO:0000313" key="4">
    <source>
        <dbReference type="EMBL" id="PRX96589.1"/>
    </source>
</evidence>
<dbReference type="Proteomes" id="UP000237846">
    <property type="component" value="Unassembled WGS sequence"/>
</dbReference>
<evidence type="ECO:0000313" key="5">
    <source>
        <dbReference type="Proteomes" id="UP000237846"/>
    </source>
</evidence>
<evidence type="ECO:0000256" key="2">
    <source>
        <dbReference type="ARBA" id="ARBA00023239"/>
    </source>
</evidence>
<protein>
    <submittedName>
        <fullName evidence="4">L-fuculose-phosphate aldolase</fullName>
    </submittedName>
</protein>
<dbReference type="PANTHER" id="PTHR22789">
    <property type="entry name" value="FUCULOSE PHOSPHATE ALDOLASE"/>
    <property type="match status" value="1"/>
</dbReference>
<dbReference type="GO" id="GO:0005829">
    <property type="term" value="C:cytosol"/>
    <property type="evidence" value="ECO:0007669"/>
    <property type="project" value="TreeGrafter"/>
</dbReference>
<comment type="caution">
    <text evidence="4">The sequence shown here is derived from an EMBL/GenBank/DDBJ whole genome shotgun (WGS) entry which is preliminary data.</text>
</comment>
<dbReference type="Pfam" id="PF00596">
    <property type="entry name" value="Aldolase_II"/>
    <property type="match status" value="1"/>
</dbReference>
<evidence type="ECO:0000256" key="1">
    <source>
        <dbReference type="ARBA" id="ARBA00022723"/>
    </source>
</evidence>
<keyword evidence="5" id="KW-1185">Reference proteome</keyword>
<dbReference type="SUPFAM" id="SSF53639">
    <property type="entry name" value="AraD/HMP-PK domain-like"/>
    <property type="match status" value="1"/>
</dbReference>
<name>A0A2T0PYQ2_9ACTN</name>
<accession>A0A2T0PYQ2</accession>
<dbReference type="EMBL" id="PVZC01000007">
    <property type="protein sequence ID" value="PRX96589.1"/>
    <property type="molecule type" value="Genomic_DNA"/>
</dbReference>
<keyword evidence="2" id="KW-0456">Lyase</keyword>
<keyword evidence="1" id="KW-0479">Metal-binding</keyword>
<dbReference type="GO" id="GO:0019323">
    <property type="term" value="P:pentose catabolic process"/>
    <property type="evidence" value="ECO:0007669"/>
    <property type="project" value="TreeGrafter"/>
</dbReference>
<dbReference type="GO" id="GO:0016832">
    <property type="term" value="F:aldehyde-lyase activity"/>
    <property type="evidence" value="ECO:0007669"/>
    <property type="project" value="TreeGrafter"/>
</dbReference>
<evidence type="ECO:0000259" key="3">
    <source>
        <dbReference type="SMART" id="SM01007"/>
    </source>
</evidence>
<dbReference type="RefSeq" id="WP_211303042.1">
    <property type="nucleotide sequence ID" value="NZ_PVZC01000007.1"/>
</dbReference>
<reference evidence="4 5" key="1">
    <citation type="submission" date="2018-03" db="EMBL/GenBank/DDBJ databases">
        <title>Genomic Encyclopedia of Archaeal and Bacterial Type Strains, Phase II (KMG-II): from individual species to whole genera.</title>
        <authorList>
            <person name="Goeker M."/>
        </authorList>
    </citation>
    <scope>NUCLEOTIDE SEQUENCE [LARGE SCALE GENOMIC DNA]</scope>
    <source>
        <strain evidence="4 5">DSM 45601</strain>
    </source>
</reference>
<proteinExistence type="predicted"/>
<dbReference type="Gene3D" id="3.40.225.10">
    <property type="entry name" value="Class II aldolase/adducin N-terminal domain"/>
    <property type="match status" value="1"/>
</dbReference>
<dbReference type="PANTHER" id="PTHR22789:SF0">
    <property type="entry name" value="3-OXO-TETRONATE 4-PHOSPHATE DECARBOXYLASE-RELATED"/>
    <property type="match status" value="1"/>
</dbReference>
<dbReference type="AlphaFoldDB" id="A0A2T0PYQ2"/>